<dbReference type="RefSeq" id="WP_159061771.1">
    <property type="nucleotide sequence ID" value="NZ_JBEPBV010000021.1"/>
</dbReference>
<reference evidence="2 3" key="1">
    <citation type="submission" date="2024-10" db="EMBL/GenBank/DDBJ databases">
        <title>The Natural Products Discovery Center: Release of the First 8490 Sequenced Strains for Exploring Actinobacteria Biosynthetic Diversity.</title>
        <authorList>
            <person name="Kalkreuter E."/>
            <person name="Kautsar S.A."/>
            <person name="Yang D."/>
            <person name="Bader C.D."/>
            <person name="Teijaro C.N."/>
            <person name="Fluegel L."/>
            <person name="Davis C.M."/>
            <person name="Simpson J.R."/>
            <person name="Lauterbach L."/>
            <person name="Steele A.D."/>
            <person name="Gui C."/>
            <person name="Meng S."/>
            <person name="Li G."/>
            <person name="Viehrig K."/>
            <person name="Ye F."/>
            <person name="Su P."/>
            <person name="Kiefer A.F."/>
            <person name="Nichols A."/>
            <person name="Cepeda A.J."/>
            <person name="Yan W."/>
            <person name="Fan B."/>
            <person name="Jiang Y."/>
            <person name="Adhikari A."/>
            <person name="Zheng C.-J."/>
            <person name="Schuster L."/>
            <person name="Cowan T.M."/>
            <person name="Smanski M.J."/>
            <person name="Chevrette M.G."/>
            <person name="De Carvalho L.P.S."/>
            <person name="Shen B."/>
        </authorList>
    </citation>
    <scope>NUCLEOTIDE SEQUENCE [LARGE SCALE GENOMIC DNA]</scope>
    <source>
        <strain evidence="2 3">NPDC020295</strain>
    </source>
</reference>
<sequence>MFGRFGRRVATAGLIGLALAGVTATSASASSQTLFIKPFGPGGGIACAVEAHHEPGTRCLWIDGDGWWLVEG</sequence>
<dbReference type="Proteomes" id="UP001611397">
    <property type="component" value="Unassembled WGS sequence"/>
</dbReference>
<gene>
    <name evidence="2" type="ORF">ACH49L_42795</name>
</gene>
<organism evidence="2 3">
    <name type="scientific">Streptomyces olivaceoviridis</name>
    <name type="common">Streptomyces corchorusii</name>
    <dbReference type="NCBI Taxonomy" id="1921"/>
    <lineage>
        <taxon>Bacteria</taxon>
        <taxon>Bacillati</taxon>
        <taxon>Actinomycetota</taxon>
        <taxon>Actinomycetes</taxon>
        <taxon>Kitasatosporales</taxon>
        <taxon>Streptomycetaceae</taxon>
        <taxon>Streptomyces</taxon>
    </lineage>
</organism>
<evidence type="ECO:0000313" key="3">
    <source>
        <dbReference type="Proteomes" id="UP001611397"/>
    </source>
</evidence>
<protein>
    <recommendedName>
        <fullName evidence="4">Secreted protein</fullName>
    </recommendedName>
</protein>
<keyword evidence="3" id="KW-1185">Reference proteome</keyword>
<evidence type="ECO:0008006" key="4">
    <source>
        <dbReference type="Google" id="ProtNLM"/>
    </source>
</evidence>
<feature type="signal peptide" evidence="1">
    <location>
        <begin position="1"/>
        <end position="29"/>
    </location>
</feature>
<dbReference type="EMBL" id="JBIRWM010000034">
    <property type="protein sequence ID" value="MFI2162294.1"/>
    <property type="molecule type" value="Genomic_DNA"/>
</dbReference>
<comment type="caution">
    <text evidence="2">The sequence shown here is derived from an EMBL/GenBank/DDBJ whole genome shotgun (WGS) entry which is preliminary data.</text>
</comment>
<name>A0ABW7VLR2_STROI</name>
<keyword evidence="1" id="KW-0732">Signal</keyword>
<accession>A0ABW7VLR2</accession>
<proteinExistence type="predicted"/>
<feature type="chain" id="PRO_5047188756" description="Secreted protein" evidence="1">
    <location>
        <begin position="30"/>
        <end position="72"/>
    </location>
</feature>
<evidence type="ECO:0000256" key="1">
    <source>
        <dbReference type="SAM" id="SignalP"/>
    </source>
</evidence>
<evidence type="ECO:0000313" key="2">
    <source>
        <dbReference type="EMBL" id="MFI2162294.1"/>
    </source>
</evidence>